<name>A0A7K4FPV6_9ARCH</name>
<evidence type="ECO:0000313" key="1">
    <source>
        <dbReference type="EMBL" id="NOL61052.1"/>
    </source>
</evidence>
<evidence type="ECO:0000313" key="2">
    <source>
        <dbReference type="Proteomes" id="UP000546917"/>
    </source>
</evidence>
<comment type="caution">
    <text evidence="1">The sequence shown here is derived from an EMBL/GenBank/DDBJ whole genome shotgun (WGS) entry which is preliminary data.</text>
</comment>
<dbReference type="AlphaFoldDB" id="A0A7K4FPV6"/>
<reference evidence="1 2" key="1">
    <citation type="submission" date="2020-05" db="EMBL/GenBank/DDBJ databases">
        <authorList>
            <person name="Zhang R."/>
        </authorList>
    </citation>
    <scope>NUCLEOTIDE SEQUENCE [LARGE SCALE GENOMIC DNA]</scope>
    <source>
        <strain evidence="1 2">DSM 28986</strain>
    </source>
</reference>
<accession>A0A7K4FPV6</accession>
<protein>
    <submittedName>
        <fullName evidence="1">Uncharacterized protein</fullName>
    </submittedName>
</protein>
<feature type="non-terminal residue" evidence="1">
    <location>
        <position position="116"/>
    </location>
</feature>
<dbReference type="Proteomes" id="UP000546917">
    <property type="component" value="Unassembled WGS sequence"/>
</dbReference>
<gene>
    <name evidence="1" type="ORF">HLB00_09500</name>
</gene>
<sequence length="116" mass="13462">MNKFILYLPYSEFIDAYEHKALGAIPVGFRDAGFDSQLIVGIMKSEGYKKLGIKIFETGNLDTEYVDDYSEMHLMKRIKNFLNIRELIPVLKILIHEKPDIFMAYNNSTVVYVIMC</sequence>
<dbReference type="RefSeq" id="WP_171482096.1">
    <property type="nucleotide sequence ID" value="NZ_JABGBP010000419.1"/>
</dbReference>
<proteinExistence type="predicted"/>
<dbReference type="EMBL" id="JABGBP010000419">
    <property type="protein sequence ID" value="NOL61052.1"/>
    <property type="molecule type" value="Genomic_DNA"/>
</dbReference>
<organism evidence="1 2">
    <name type="scientific">Ferroplasma acidiphilum</name>
    <dbReference type="NCBI Taxonomy" id="74969"/>
    <lineage>
        <taxon>Archaea</taxon>
        <taxon>Methanobacteriati</taxon>
        <taxon>Thermoplasmatota</taxon>
        <taxon>Thermoplasmata</taxon>
        <taxon>Thermoplasmatales</taxon>
        <taxon>Ferroplasmaceae</taxon>
        <taxon>Ferroplasma</taxon>
    </lineage>
</organism>